<proteinExistence type="predicted"/>
<protein>
    <submittedName>
        <fullName evidence="1">Uncharacterized protein</fullName>
    </submittedName>
</protein>
<evidence type="ECO:0000313" key="1">
    <source>
        <dbReference type="EMBL" id="KAJ6967468.1"/>
    </source>
</evidence>
<name>A0AAD6LHZ2_9ROSI</name>
<sequence>MRARDTVPLLLPTARPLPTTPQHQRDAGQTEITEYFKFKKDRDSPSEARGTLLVISGFGCNCKRSKLESALQEICSSKVVVFSSSQTVS</sequence>
<dbReference type="EMBL" id="JAQIZT010000016">
    <property type="protein sequence ID" value="KAJ6967468.1"/>
    <property type="molecule type" value="Genomic_DNA"/>
</dbReference>
<comment type="caution">
    <text evidence="1">The sequence shown here is derived from an EMBL/GenBank/DDBJ whole genome shotgun (WGS) entry which is preliminary data.</text>
</comment>
<evidence type="ECO:0000313" key="2">
    <source>
        <dbReference type="Proteomes" id="UP001164929"/>
    </source>
</evidence>
<dbReference type="Proteomes" id="UP001164929">
    <property type="component" value="Chromosome 16"/>
</dbReference>
<accession>A0AAD6LHZ2</accession>
<dbReference type="AlphaFoldDB" id="A0AAD6LHZ2"/>
<gene>
    <name evidence="1" type="ORF">NC653_035625</name>
</gene>
<organism evidence="1 2">
    <name type="scientific">Populus alba x Populus x berolinensis</name>
    <dbReference type="NCBI Taxonomy" id="444605"/>
    <lineage>
        <taxon>Eukaryota</taxon>
        <taxon>Viridiplantae</taxon>
        <taxon>Streptophyta</taxon>
        <taxon>Embryophyta</taxon>
        <taxon>Tracheophyta</taxon>
        <taxon>Spermatophyta</taxon>
        <taxon>Magnoliopsida</taxon>
        <taxon>eudicotyledons</taxon>
        <taxon>Gunneridae</taxon>
        <taxon>Pentapetalae</taxon>
        <taxon>rosids</taxon>
        <taxon>fabids</taxon>
        <taxon>Malpighiales</taxon>
        <taxon>Salicaceae</taxon>
        <taxon>Saliceae</taxon>
        <taxon>Populus</taxon>
    </lineage>
</organism>
<reference evidence="1 2" key="1">
    <citation type="journal article" date="2023" name="Mol. Ecol. Resour.">
        <title>Chromosome-level genome assembly of a triploid poplar Populus alba 'Berolinensis'.</title>
        <authorList>
            <person name="Chen S."/>
            <person name="Yu Y."/>
            <person name="Wang X."/>
            <person name="Wang S."/>
            <person name="Zhang T."/>
            <person name="Zhou Y."/>
            <person name="He R."/>
            <person name="Meng N."/>
            <person name="Wang Y."/>
            <person name="Liu W."/>
            <person name="Liu Z."/>
            <person name="Liu J."/>
            <person name="Guo Q."/>
            <person name="Huang H."/>
            <person name="Sederoff R.R."/>
            <person name="Wang G."/>
            <person name="Qu G."/>
            <person name="Chen S."/>
        </authorList>
    </citation>
    <scope>NUCLEOTIDE SEQUENCE [LARGE SCALE GENOMIC DNA]</scope>
    <source>
        <strain evidence="1">SC-2020</strain>
    </source>
</reference>
<keyword evidence="2" id="KW-1185">Reference proteome</keyword>